<evidence type="ECO:0000256" key="3">
    <source>
        <dbReference type="ARBA" id="ARBA00022692"/>
    </source>
</evidence>
<evidence type="ECO:0000256" key="1">
    <source>
        <dbReference type="ARBA" id="ARBA00004651"/>
    </source>
</evidence>
<evidence type="ECO:0000313" key="10">
    <source>
        <dbReference type="Proteomes" id="UP001168821"/>
    </source>
</evidence>
<keyword evidence="4 8" id="KW-1133">Transmembrane helix</keyword>
<accession>A0AA38IAH7</accession>
<feature type="transmembrane region" description="Helical" evidence="8">
    <location>
        <begin position="160"/>
        <end position="179"/>
    </location>
</feature>
<feature type="transmembrane region" description="Helical" evidence="8">
    <location>
        <begin position="32"/>
        <end position="52"/>
    </location>
</feature>
<evidence type="ECO:0000256" key="5">
    <source>
        <dbReference type="ARBA" id="ARBA00023136"/>
    </source>
</evidence>
<keyword evidence="6 8" id="KW-0675">Receptor</keyword>
<evidence type="ECO:0000256" key="7">
    <source>
        <dbReference type="ARBA" id="ARBA00023224"/>
    </source>
</evidence>
<dbReference type="EMBL" id="JALNTZ010000005">
    <property type="protein sequence ID" value="KAJ3652665.1"/>
    <property type="molecule type" value="Genomic_DNA"/>
</dbReference>
<comment type="caution">
    <text evidence="9">The sequence shown here is derived from an EMBL/GenBank/DDBJ whole genome shotgun (WGS) entry which is preliminary data.</text>
</comment>
<keyword evidence="3 8" id="KW-0812">Transmembrane</keyword>
<feature type="transmembrane region" description="Helical" evidence="8">
    <location>
        <begin position="268"/>
        <end position="293"/>
    </location>
</feature>
<reference evidence="9" key="1">
    <citation type="journal article" date="2023" name="G3 (Bethesda)">
        <title>Whole genome assemblies of Zophobas morio and Tenebrio molitor.</title>
        <authorList>
            <person name="Kaur S."/>
            <person name="Stinson S.A."/>
            <person name="diCenzo G.C."/>
        </authorList>
    </citation>
    <scope>NUCLEOTIDE SEQUENCE</scope>
    <source>
        <strain evidence="9">QUZm001</strain>
    </source>
</reference>
<evidence type="ECO:0000313" key="9">
    <source>
        <dbReference type="EMBL" id="KAJ3652665.1"/>
    </source>
</evidence>
<feature type="transmembrane region" description="Helical" evidence="8">
    <location>
        <begin position="229"/>
        <end position="248"/>
    </location>
</feature>
<dbReference type="GO" id="GO:0005886">
    <property type="term" value="C:plasma membrane"/>
    <property type="evidence" value="ECO:0007669"/>
    <property type="project" value="UniProtKB-SubCell"/>
</dbReference>
<dbReference type="GO" id="GO:0050909">
    <property type="term" value="P:sensory perception of taste"/>
    <property type="evidence" value="ECO:0007669"/>
    <property type="project" value="InterPro"/>
</dbReference>
<dbReference type="Proteomes" id="UP001168821">
    <property type="component" value="Unassembled WGS sequence"/>
</dbReference>
<dbReference type="AlphaFoldDB" id="A0AA38IAH7"/>
<name>A0AA38IAH7_9CUCU</name>
<keyword evidence="10" id="KW-1185">Reference proteome</keyword>
<dbReference type="GO" id="GO:0007165">
    <property type="term" value="P:signal transduction"/>
    <property type="evidence" value="ECO:0007669"/>
    <property type="project" value="UniProtKB-KW"/>
</dbReference>
<evidence type="ECO:0000256" key="4">
    <source>
        <dbReference type="ARBA" id="ARBA00022989"/>
    </source>
</evidence>
<evidence type="ECO:0000256" key="2">
    <source>
        <dbReference type="ARBA" id="ARBA00022475"/>
    </source>
</evidence>
<comment type="function">
    <text evidence="8">Gustatory receptor which mediates acceptance or avoidance behavior, depending on its substrates.</text>
</comment>
<dbReference type="GO" id="GO:0043025">
    <property type="term" value="C:neuronal cell body"/>
    <property type="evidence" value="ECO:0007669"/>
    <property type="project" value="TreeGrafter"/>
</dbReference>
<feature type="transmembrane region" description="Helical" evidence="8">
    <location>
        <begin position="342"/>
        <end position="360"/>
    </location>
</feature>
<dbReference type="PANTHER" id="PTHR21143">
    <property type="entry name" value="INVERTEBRATE GUSTATORY RECEPTOR"/>
    <property type="match status" value="1"/>
</dbReference>
<comment type="similarity">
    <text evidence="8">Belongs to the insect chemoreceptor superfamily. Gustatory receptor (GR) family.</text>
</comment>
<dbReference type="Pfam" id="PF08395">
    <property type="entry name" value="7tm_7"/>
    <property type="match status" value="1"/>
</dbReference>
<feature type="transmembrane region" description="Helical" evidence="8">
    <location>
        <begin position="72"/>
        <end position="88"/>
    </location>
</feature>
<dbReference type="GO" id="GO:0030424">
    <property type="term" value="C:axon"/>
    <property type="evidence" value="ECO:0007669"/>
    <property type="project" value="TreeGrafter"/>
</dbReference>
<evidence type="ECO:0000256" key="8">
    <source>
        <dbReference type="RuleBase" id="RU363108"/>
    </source>
</evidence>
<sequence>MFDLIKYILTFGSVLGITPSVDKTRDDICSRIYFLCIAVILTIGFMVSWNYKRLDLKDFSILEGTIQICTDLSLYMCTITSILSGSIFKQKKWKKMCNNLKQLQSNLPERNRTFLPYYLAFAAYLGIVGLVIISTINLWWKVGNYDYFKMFTINLVESLAHHIHYSVLFVFTKAFSVYYQRAKLLLMKKITTYRNLEATLSGKTHELFSEVYTSWAVLKDSVDIFNDIFGWRILLSFTHATAFIISFLDKILRNNDGFVGGDFSQATITNLCAVCNIFANIVIVVVLCDFVLLEARETLQIAINFRGTVLKESRDLEKMTCFLENNLPEFSAARFFHISRSTIFSIVNIIITFLIITLQFK</sequence>
<keyword evidence="7 8" id="KW-0807">Transducer</keyword>
<dbReference type="PANTHER" id="PTHR21143:SF104">
    <property type="entry name" value="GUSTATORY RECEPTOR 8A-RELATED"/>
    <property type="match status" value="1"/>
</dbReference>
<comment type="subcellular location">
    <subcellularLocation>
        <location evidence="1 8">Cell membrane</location>
        <topology evidence="1 8">Multi-pass membrane protein</topology>
    </subcellularLocation>
</comment>
<dbReference type="GO" id="GO:0007635">
    <property type="term" value="P:chemosensory behavior"/>
    <property type="evidence" value="ECO:0007669"/>
    <property type="project" value="TreeGrafter"/>
</dbReference>
<gene>
    <name evidence="9" type="ORF">Zmor_018610</name>
</gene>
<dbReference type="GO" id="GO:0030425">
    <property type="term" value="C:dendrite"/>
    <property type="evidence" value="ECO:0007669"/>
    <property type="project" value="TreeGrafter"/>
</dbReference>
<evidence type="ECO:0000256" key="6">
    <source>
        <dbReference type="ARBA" id="ARBA00023170"/>
    </source>
</evidence>
<keyword evidence="2 8" id="KW-1003">Cell membrane</keyword>
<dbReference type="GO" id="GO:0008049">
    <property type="term" value="P:male courtship behavior"/>
    <property type="evidence" value="ECO:0007669"/>
    <property type="project" value="TreeGrafter"/>
</dbReference>
<protein>
    <recommendedName>
        <fullName evidence="8">Gustatory receptor</fullName>
    </recommendedName>
</protein>
<keyword evidence="5 8" id="KW-0472">Membrane</keyword>
<feature type="transmembrane region" description="Helical" evidence="8">
    <location>
        <begin position="117"/>
        <end position="140"/>
    </location>
</feature>
<dbReference type="InterPro" id="IPR013604">
    <property type="entry name" value="7TM_chemorcpt"/>
</dbReference>
<proteinExistence type="inferred from homology"/>
<organism evidence="9 10">
    <name type="scientific">Zophobas morio</name>
    <dbReference type="NCBI Taxonomy" id="2755281"/>
    <lineage>
        <taxon>Eukaryota</taxon>
        <taxon>Metazoa</taxon>
        <taxon>Ecdysozoa</taxon>
        <taxon>Arthropoda</taxon>
        <taxon>Hexapoda</taxon>
        <taxon>Insecta</taxon>
        <taxon>Pterygota</taxon>
        <taxon>Neoptera</taxon>
        <taxon>Endopterygota</taxon>
        <taxon>Coleoptera</taxon>
        <taxon>Polyphaga</taxon>
        <taxon>Cucujiformia</taxon>
        <taxon>Tenebrionidae</taxon>
        <taxon>Zophobas</taxon>
    </lineage>
</organism>